<evidence type="ECO:0000313" key="1">
    <source>
        <dbReference type="EMBL" id="SFD38721.1"/>
    </source>
</evidence>
<name>A0A1I1RWU0_9ACTN</name>
<keyword evidence="2" id="KW-1185">Reference proteome</keyword>
<dbReference type="Proteomes" id="UP000199207">
    <property type="component" value="Unassembled WGS sequence"/>
</dbReference>
<sequence length="197" mass="21238">MPQVSRSYSVAMLVTLVAAARSSPLLDLRFGDDRPLDMAGWQAVERALPVLAPLAAAELRYCSPTPCARQTGDVLGLAPLAQPALRDCDMGRWSGHTLREVTAREPAAVDAWYSDPRSAPHGGEPLVSFVARVGNWLDTRPMGADGWVVAVAEAAVIRAAMLYVLKAPPQAYWRTEVHPLSVVSISGVTGRWNLRLG</sequence>
<dbReference type="Gene3D" id="3.40.50.1240">
    <property type="entry name" value="Phosphoglycerate mutase-like"/>
    <property type="match status" value="1"/>
</dbReference>
<dbReference type="InterPro" id="IPR029033">
    <property type="entry name" value="His_PPase_superfam"/>
</dbReference>
<dbReference type="Pfam" id="PF00300">
    <property type="entry name" value="His_Phos_1"/>
    <property type="match status" value="1"/>
</dbReference>
<dbReference type="EMBL" id="FOLM01000014">
    <property type="protein sequence ID" value="SFD38721.1"/>
    <property type="molecule type" value="Genomic_DNA"/>
</dbReference>
<gene>
    <name evidence="1" type="ORF">SAMN05421773_11460</name>
</gene>
<reference evidence="1 2" key="1">
    <citation type="submission" date="2016-10" db="EMBL/GenBank/DDBJ databases">
        <authorList>
            <person name="de Groot N.N."/>
        </authorList>
    </citation>
    <scope>NUCLEOTIDE SEQUENCE [LARGE SCALE GENOMIC DNA]</scope>
    <source>
        <strain evidence="1 2">CGMCC 4.5739</strain>
    </source>
</reference>
<dbReference type="SUPFAM" id="SSF53254">
    <property type="entry name" value="Phosphoglycerate mutase-like"/>
    <property type="match status" value="1"/>
</dbReference>
<accession>A0A1I1RWU0</accession>
<dbReference type="AlphaFoldDB" id="A0A1I1RWU0"/>
<dbReference type="InterPro" id="IPR013078">
    <property type="entry name" value="His_Pase_superF_clade-1"/>
</dbReference>
<proteinExistence type="predicted"/>
<dbReference type="STRING" id="910347.SAMN05421773_11460"/>
<protein>
    <submittedName>
        <fullName evidence="1">Broad specificity phosphatase PhoE</fullName>
    </submittedName>
</protein>
<organism evidence="1 2">
    <name type="scientific">Streptomyces aidingensis</name>
    <dbReference type="NCBI Taxonomy" id="910347"/>
    <lineage>
        <taxon>Bacteria</taxon>
        <taxon>Bacillati</taxon>
        <taxon>Actinomycetota</taxon>
        <taxon>Actinomycetes</taxon>
        <taxon>Kitasatosporales</taxon>
        <taxon>Streptomycetaceae</taxon>
        <taxon>Streptomyces</taxon>
    </lineage>
</organism>
<evidence type="ECO:0000313" key="2">
    <source>
        <dbReference type="Proteomes" id="UP000199207"/>
    </source>
</evidence>